<dbReference type="Pfam" id="PF00535">
    <property type="entry name" value="Glycos_transf_2"/>
    <property type="match status" value="1"/>
</dbReference>
<dbReference type="UniPathway" id="UPA00378"/>
<dbReference type="InterPro" id="IPR035992">
    <property type="entry name" value="Ricin_B-like_lectins"/>
</dbReference>
<dbReference type="EC" id="2.4.1.-" evidence="2"/>
<dbReference type="InterPro" id="IPR029044">
    <property type="entry name" value="Nucleotide-diphossugar_trans"/>
</dbReference>
<keyword evidence="2" id="KW-0333">Golgi apparatus</keyword>
<dbReference type="AlphaFoldDB" id="A0A3Q3VKH2"/>
<dbReference type="Gene3D" id="2.80.10.50">
    <property type="match status" value="1"/>
</dbReference>
<dbReference type="Proteomes" id="UP000261620">
    <property type="component" value="Unplaced"/>
</dbReference>
<reference evidence="4" key="1">
    <citation type="submission" date="2025-08" db="UniProtKB">
        <authorList>
            <consortium name="Ensembl"/>
        </authorList>
    </citation>
    <scope>IDENTIFICATION</scope>
</reference>
<dbReference type="PANTHER" id="PTHR11675">
    <property type="entry name" value="N-ACETYLGALACTOSAMINYLTRANSFERASE"/>
    <property type="match status" value="1"/>
</dbReference>
<feature type="domain" description="Glycosyltransferase 2-like" evidence="3">
    <location>
        <begin position="67"/>
        <end position="171"/>
    </location>
</feature>
<keyword evidence="5" id="KW-1185">Reference proteome</keyword>
<dbReference type="Gene3D" id="3.90.550.10">
    <property type="entry name" value="Spore Coat Polysaccharide Biosynthesis Protein SpsA, Chain A"/>
    <property type="match status" value="1"/>
</dbReference>
<name>A0A3Q3VKH2_MOLML</name>
<evidence type="ECO:0000259" key="3">
    <source>
        <dbReference type="Pfam" id="PF00535"/>
    </source>
</evidence>
<accession>A0A3Q3VKH2</accession>
<keyword evidence="2" id="KW-0464">Manganese</keyword>
<comment type="subcellular location">
    <subcellularLocation>
        <location evidence="2">Golgi apparatus membrane</location>
        <topology evidence="2">Single-pass type II membrane protein</topology>
    </subcellularLocation>
</comment>
<dbReference type="SUPFAM" id="SSF53448">
    <property type="entry name" value="Nucleotide-diphospho-sugar transferases"/>
    <property type="match status" value="1"/>
</dbReference>
<proteinExistence type="inferred from homology"/>
<dbReference type="GO" id="GO:0030246">
    <property type="term" value="F:carbohydrate binding"/>
    <property type="evidence" value="ECO:0007669"/>
    <property type="project" value="UniProtKB-KW"/>
</dbReference>
<keyword evidence="2" id="KW-0430">Lectin</keyword>
<dbReference type="GO" id="GO:0000139">
    <property type="term" value="C:Golgi membrane"/>
    <property type="evidence" value="ECO:0007669"/>
    <property type="project" value="UniProtKB-SubCell"/>
</dbReference>
<protein>
    <recommendedName>
        <fullName evidence="2">Polypeptide N-acetylgalactosaminyltransferase</fullName>
        <ecNumber evidence="2">2.4.1.-</ecNumber>
    </recommendedName>
    <alternativeName>
        <fullName evidence="2">Protein-UDP acetylgalactosaminyltransferase</fullName>
    </alternativeName>
</protein>
<dbReference type="GO" id="GO:0004653">
    <property type="term" value="F:polypeptide N-acetylgalactosaminyltransferase activity"/>
    <property type="evidence" value="ECO:0007669"/>
    <property type="project" value="TreeGrafter"/>
</dbReference>
<reference evidence="4" key="2">
    <citation type="submission" date="2025-09" db="UniProtKB">
        <authorList>
            <consortium name="Ensembl"/>
        </authorList>
    </citation>
    <scope>IDENTIFICATION</scope>
</reference>
<dbReference type="GO" id="GO:0006493">
    <property type="term" value="P:protein O-linked glycosylation"/>
    <property type="evidence" value="ECO:0007669"/>
    <property type="project" value="TreeGrafter"/>
</dbReference>
<evidence type="ECO:0000313" key="4">
    <source>
        <dbReference type="Ensembl" id="ENSMMOP00000001551.1"/>
    </source>
</evidence>
<dbReference type="FunFam" id="3.90.550.10:FF:000192">
    <property type="entry name" value="Polypeptide N-acetylgalactosaminyltransferase 9"/>
    <property type="match status" value="1"/>
</dbReference>
<keyword evidence="1 2" id="KW-1015">Disulfide bond</keyword>
<comment type="cofactor">
    <cofactor evidence="2">
        <name>Mn(2+)</name>
        <dbReference type="ChEBI" id="CHEBI:29035"/>
    </cofactor>
</comment>
<sequence length="482" mass="54915">MAEVKSERKVVKKLYPNSILFKKWGDELSEEEQKEAEDLFQRYGYNAFLSDRLPLNREIADTRPTLSVIKRAIRSIINKTPARLLKEIILVDDHSSNGRAGLQALGAAGSHQARLSGWKAAVGDVVAILDVHIEVHVQWWVAEPLLARLQEDRTVILTPVFDRVQFDDLTLTPYAPAADAFDWAMWCMYEYFRPEWYALKDESQPGKSPSVMGILVADRKFFGEIGSLDGGMKIYGGENVELGIRVWLCGGSIEVIPCSKIAHIERATKPYLPDFSGMMKRNALRVAEVWLDEYKPNVNIAWNIPLENHGIDIGDVSERKKLRDRLNCKPFKWYMDNVYPQLEPLDNVLAYGALTNDLKPENCVDQGPIPGNSPILYPCHYYQPQVLARSTLVELNLTNTTATAVWWTPAQEFIQDCMSARCEGISRMFFYSQNGPIQNRETKRCLEIAMDQDHVYKLVVEQCSGQSWKIQHFVKQQRQTGG</sequence>
<evidence type="ECO:0000256" key="1">
    <source>
        <dbReference type="ARBA" id="ARBA00023157"/>
    </source>
</evidence>
<dbReference type="InterPro" id="IPR001173">
    <property type="entry name" value="Glyco_trans_2-like"/>
</dbReference>
<keyword evidence="2" id="KW-0328">Glycosyltransferase</keyword>
<evidence type="ECO:0000313" key="5">
    <source>
        <dbReference type="Proteomes" id="UP000261620"/>
    </source>
</evidence>
<dbReference type="SUPFAM" id="SSF50370">
    <property type="entry name" value="Ricin B-like lectins"/>
    <property type="match status" value="1"/>
</dbReference>
<comment type="pathway">
    <text evidence="2">Protein modification; protein glycosylation.</text>
</comment>
<keyword evidence="2" id="KW-0808">Transferase</keyword>
<dbReference type="Ensembl" id="ENSMMOT00000001580.1">
    <property type="protein sequence ID" value="ENSMMOP00000001551.1"/>
    <property type="gene ID" value="ENSMMOG00000001227.1"/>
</dbReference>
<comment type="similarity">
    <text evidence="2">Belongs to the glycosyltransferase 2 family. GalNAc-T subfamily.</text>
</comment>
<evidence type="ECO:0000256" key="2">
    <source>
        <dbReference type="RuleBase" id="RU361242"/>
    </source>
</evidence>
<dbReference type="PANTHER" id="PTHR11675:SF50">
    <property type="entry name" value="POLYPEPTIDE N-ACETYLGALACTOSAMINYLTRANSFERASE 8-RELATED"/>
    <property type="match status" value="1"/>
</dbReference>
<organism evidence="4 5">
    <name type="scientific">Mola mola</name>
    <name type="common">Ocean sunfish</name>
    <name type="synonym">Tetraodon mola</name>
    <dbReference type="NCBI Taxonomy" id="94237"/>
    <lineage>
        <taxon>Eukaryota</taxon>
        <taxon>Metazoa</taxon>
        <taxon>Chordata</taxon>
        <taxon>Craniata</taxon>
        <taxon>Vertebrata</taxon>
        <taxon>Euteleostomi</taxon>
        <taxon>Actinopterygii</taxon>
        <taxon>Neopterygii</taxon>
        <taxon>Teleostei</taxon>
        <taxon>Neoteleostei</taxon>
        <taxon>Acanthomorphata</taxon>
        <taxon>Eupercaria</taxon>
        <taxon>Tetraodontiformes</taxon>
        <taxon>Molidae</taxon>
        <taxon>Mola</taxon>
    </lineage>
</organism>